<evidence type="ECO:0000313" key="4">
    <source>
        <dbReference type="Proteomes" id="UP000431744"/>
    </source>
</evidence>
<dbReference type="InterPro" id="IPR017946">
    <property type="entry name" value="PLC-like_Pdiesterase_TIM-brl"/>
</dbReference>
<dbReference type="Gene3D" id="3.20.20.190">
    <property type="entry name" value="Phosphatidylinositol (PI) phosphodiesterase"/>
    <property type="match status" value="1"/>
</dbReference>
<evidence type="ECO:0000256" key="1">
    <source>
        <dbReference type="SAM" id="MobiDB-lite"/>
    </source>
</evidence>
<dbReference type="SUPFAM" id="SSF51695">
    <property type="entry name" value="PLC-like phosphodiesterases"/>
    <property type="match status" value="1"/>
</dbReference>
<dbReference type="AlphaFoldDB" id="A0A6H9WV98"/>
<feature type="domain" description="GP-PDE" evidence="2">
    <location>
        <begin position="83"/>
        <end position="319"/>
    </location>
</feature>
<dbReference type="OrthoDB" id="5241788at2"/>
<dbReference type="PROSITE" id="PS51704">
    <property type="entry name" value="GP_PDE"/>
    <property type="match status" value="1"/>
</dbReference>
<feature type="region of interest" description="Disordered" evidence="1">
    <location>
        <begin position="325"/>
        <end position="360"/>
    </location>
</feature>
<keyword evidence="4" id="KW-1185">Reference proteome</keyword>
<name>A0A6H9WV98_9MICO</name>
<organism evidence="3 4">
    <name type="scientific">Pseudoclavibacter endophyticus</name>
    <dbReference type="NCBI Taxonomy" id="1778590"/>
    <lineage>
        <taxon>Bacteria</taxon>
        <taxon>Bacillati</taxon>
        <taxon>Actinomycetota</taxon>
        <taxon>Actinomycetes</taxon>
        <taxon>Micrococcales</taxon>
        <taxon>Microbacteriaceae</taxon>
        <taxon>Pseudoclavibacter</taxon>
    </lineage>
</organism>
<evidence type="ECO:0000259" key="2">
    <source>
        <dbReference type="PROSITE" id="PS51704"/>
    </source>
</evidence>
<comment type="caution">
    <text evidence="3">The sequence shown here is derived from an EMBL/GenBank/DDBJ whole genome shotgun (WGS) entry which is preliminary data.</text>
</comment>
<reference evidence="3 4" key="1">
    <citation type="submission" date="2019-09" db="EMBL/GenBank/DDBJ databases">
        <title>Phylogeny of genus Pseudoclavibacter and closely related genus.</title>
        <authorList>
            <person name="Li Y."/>
        </authorList>
    </citation>
    <scope>NUCLEOTIDE SEQUENCE [LARGE SCALE GENOMIC DNA]</scope>
    <source>
        <strain evidence="3 4">EGI 60007</strain>
    </source>
</reference>
<feature type="region of interest" description="Disordered" evidence="1">
    <location>
        <begin position="67"/>
        <end position="92"/>
    </location>
</feature>
<dbReference type="Pfam" id="PF03009">
    <property type="entry name" value="GDPD"/>
    <property type="match status" value="1"/>
</dbReference>
<dbReference type="InterPro" id="IPR030395">
    <property type="entry name" value="GP_PDE_dom"/>
</dbReference>
<dbReference type="Proteomes" id="UP000431744">
    <property type="component" value="Unassembled WGS sequence"/>
</dbReference>
<dbReference type="EMBL" id="WBJY01000001">
    <property type="protein sequence ID" value="KAB1650575.1"/>
    <property type="molecule type" value="Genomic_DNA"/>
</dbReference>
<sequence length="360" mass="37834">MGGVCNHAASLVAGPGGILRHGQPVPRYARRVTKNADAADAPGAELAYFSPPPPRILAHRGFIRDASPRAAGGVPRGGRSPGAGEVGTSSFGDLSPVENTHAAFAAALALGASHLETDAHVTADGVAVLWHDPTLERFDGSRLTIADERWPALAKRRSQGAELMTLADALAEFPGARFNIDVKTPAAAEPVARAVVAARASGRVLLTSFTEANARAAWRHAPDAARGATRERIAAALAAIEVGSDRMLRRALRDIDAVQVPERALGLSLVHPKRLPRLRRHVREVHVWTVNDETAMVRLWRAGVDGIVTDRTDLAVAARASIAATASSFADGSPPPAVSAPRHPDTPEADAAGYEGRPRV</sequence>
<gene>
    <name evidence="3" type="ORF">F8O04_08365</name>
</gene>
<dbReference type="GO" id="GO:0006629">
    <property type="term" value="P:lipid metabolic process"/>
    <property type="evidence" value="ECO:0007669"/>
    <property type="project" value="InterPro"/>
</dbReference>
<protein>
    <recommendedName>
        <fullName evidence="2">GP-PDE domain-containing protein</fullName>
    </recommendedName>
</protein>
<evidence type="ECO:0000313" key="3">
    <source>
        <dbReference type="EMBL" id="KAB1650575.1"/>
    </source>
</evidence>
<accession>A0A6H9WV98</accession>
<feature type="compositionally biased region" description="Gly residues" evidence="1">
    <location>
        <begin position="74"/>
        <end position="85"/>
    </location>
</feature>
<dbReference type="PANTHER" id="PTHR43805:SF1">
    <property type="entry name" value="GP-PDE DOMAIN-CONTAINING PROTEIN"/>
    <property type="match status" value="1"/>
</dbReference>
<proteinExistence type="predicted"/>
<dbReference type="PANTHER" id="PTHR43805">
    <property type="entry name" value="GLYCEROPHOSPHORYL DIESTER PHOSPHODIESTERASE"/>
    <property type="match status" value="1"/>
</dbReference>
<dbReference type="GO" id="GO:0008081">
    <property type="term" value="F:phosphoric diester hydrolase activity"/>
    <property type="evidence" value="ECO:0007669"/>
    <property type="project" value="InterPro"/>
</dbReference>